<dbReference type="GO" id="GO:0005524">
    <property type="term" value="F:ATP binding"/>
    <property type="evidence" value="ECO:0007669"/>
    <property type="project" value="UniProtKB-UniRule"/>
</dbReference>
<keyword evidence="9 11" id="KW-0067">ATP-binding</keyword>
<accession>A0A9W2VH67</accession>
<sequence>MACAGAREFVFFPSRALSITILGTGAKWLAVLEEKDLKPMETHSLQTLHTVLSTGSPLKAQSYDYVYRCIKSSILLGSISGGTDIISCFMGQNFSVPVYRGEIQARNLGMAVEAWNEEGKAVWGESGELVCTKPIPCQPTHFWNDENGSKYRKAYFSRFPGVWAHGDYCRINPKTGGIVMLGRSDGTLNPNGVRFGSSEIYNIVEAFEEVMDSLCVPQYNKDGEERVLLFLKMASGHAFGPDLVKSIRNAIRRGLSARHVPSVILETKGIPYTLNGKKVEAAVKQVIAGKAVEHRGAFSNPDTLDLYRDIPELRDF</sequence>
<dbReference type="PANTHER" id="PTHR42921">
    <property type="entry name" value="ACETOACETYL-COA SYNTHETASE"/>
    <property type="match status" value="1"/>
</dbReference>
<reference evidence="13" key="1">
    <citation type="submission" date="2025-08" db="UniProtKB">
        <authorList>
            <consortium name="RefSeq"/>
        </authorList>
    </citation>
    <scope>IDENTIFICATION</scope>
    <source>
        <tissue evidence="13">Whole blood</tissue>
    </source>
</reference>
<dbReference type="NCBIfam" id="TIGR01217">
    <property type="entry name" value="ac_ac_CoA_syn"/>
    <property type="match status" value="1"/>
</dbReference>
<organism evidence="12 13">
    <name type="scientific">Panthera pardus</name>
    <name type="common">Leopard</name>
    <name type="synonym">Felis pardus</name>
    <dbReference type="NCBI Taxonomy" id="9691"/>
    <lineage>
        <taxon>Eukaryota</taxon>
        <taxon>Metazoa</taxon>
        <taxon>Chordata</taxon>
        <taxon>Craniata</taxon>
        <taxon>Vertebrata</taxon>
        <taxon>Euteleostomi</taxon>
        <taxon>Mammalia</taxon>
        <taxon>Eutheria</taxon>
        <taxon>Laurasiatheria</taxon>
        <taxon>Carnivora</taxon>
        <taxon>Feliformia</taxon>
        <taxon>Felidae</taxon>
        <taxon>Pantherinae</taxon>
        <taxon>Panthera</taxon>
    </lineage>
</organism>
<name>A0A9W2VH67_PANPR</name>
<evidence type="ECO:0000256" key="2">
    <source>
        <dbReference type="ARBA" id="ARBA00006432"/>
    </source>
</evidence>
<evidence type="ECO:0000256" key="10">
    <source>
        <dbReference type="ARBA" id="ARBA00023098"/>
    </source>
</evidence>
<keyword evidence="7 11" id="KW-0547">Nucleotide-binding</keyword>
<keyword evidence="12" id="KW-1185">Reference proteome</keyword>
<dbReference type="InterPro" id="IPR042099">
    <property type="entry name" value="ANL_N_sf"/>
</dbReference>
<evidence type="ECO:0000313" key="12">
    <source>
        <dbReference type="Proteomes" id="UP001165780"/>
    </source>
</evidence>
<dbReference type="GO" id="GO:0032024">
    <property type="term" value="P:positive regulation of insulin secretion"/>
    <property type="evidence" value="ECO:0007669"/>
    <property type="project" value="TreeGrafter"/>
</dbReference>
<dbReference type="RefSeq" id="XP_053757868.1">
    <property type="nucleotide sequence ID" value="XM_053901893.1"/>
</dbReference>
<dbReference type="EC" id="6.2.1.16" evidence="3 11"/>
<comment type="similarity">
    <text evidence="2 11">Belongs to the ATP-dependent AMP-binding enzyme family.</text>
</comment>
<dbReference type="GO" id="GO:0005829">
    <property type="term" value="C:cytosol"/>
    <property type="evidence" value="ECO:0007669"/>
    <property type="project" value="UniProtKB-SubCell"/>
</dbReference>
<evidence type="ECO:0000313" key="13">
    <source>
        <dbReference type="RefSeq" id="XP_053757868.1"/>
    </source>
</evidence>
<dbReference type="FunFam" id="3.30.300.30:FF:000037">
    <property type="entry name" value="acetoacetyl-CoA synthetase"/>
    <property type="match status" value="1"/>
</dbReference>
<dbReference type="GO" id="GO:0006631">
    <property type="term" value="P:fatty acid metabolic process"/>
    <property type="evidence" value="ECO:0007669"/>
    <property type="project" value="UniProtKB-UniRule"/>
</dbReference>
<evidence type="ECO:0000256" key="8">
    <source>
        <dbReference type="ARBA" id="ARBA00022832"/>
    </source>
</evidence>
<dbReference type="AlphaFoldDB" id="A0A9W2VH67"/>
<protein>
    <recommendedName>
        <fullName evidence="4 11">Acetoacetyl-CoA synthetase</fullName>
        <ecNumber evidence="3 11">6.2.1.16</ecNumber>
    </recommendedName>
</protein>
<evidence type="ECO:0000256" key="6">
    <source>
        <dbReference type="ARBA" id="ARBA00022598"/>
    </source>
</evidence>
<dbReference type="InterPro" id="IPR005914">
    <property type="entry name" value="Acac_CoA_synth"/>
</dbReference>
<keyword evidence="6 11" id="KW-0436">Ligase</keyword>
<keyword evidence="5 11" id="KW-0963">Cytoplasm</keyword>
<evidence type="ECO:0000256" key="5">
    <source>
        <dbReference type="ARBA" id="ARBA00022490"/>
    </source>
</evidence>
<comment type="catalytic activity">
    <reaction evidence="11">
        <text>acetoacetate + ATP + CoA = acetoacetyl-CoA + AMP + diphosphate</text>
        <dbReference type="Rhea" id="RHEA:16117"/>
        <dbReference type="ChEBI" id="CHEBI:13705"/>
        <dbReference type="ChEBI" id="CHEBI:30616"/>
        <dbReference type="ChEBI" id="CHEBI:33019"/>
        <dbReference type="ChEBI" id="CHEBI:57286"/>
        <dbReference type="ChEBI" id="CHEBI:57287"/>
        <dbReference type="ChEBI" id="CHEBI:456215"/>
        <dbReference type="EC" id="6.2.1.16"/>
    </reaction>
</comment>
<keyword evidence="10 11" id="KW-0443">Lipid metabolism</keyword>
<comment type="function">
    <text evidence="11">Converts acetoacetate to acetoacetyl-CoA in the cytosol.</text>
</comment>
<proteinExistence type="inferred from homology"/>
<dbReference type="Gene3D" id="3.30.300.30">
    <property type="match status" value="1"/>
</dbReference>
<dbReference type="Proteomes" id="UP001165780">
    <property type="component" value="Unplaced"/>
</dbReference>
<keyword evidence="8 11" id="KW-0276">Fatty acid metabolism</keyword>
<dbReference type="GO" id="GO:0030729">
    <property type="term" value="F:acetoacetate-CoA ligase activity"/>
    <property type="evidence" value="ECO:0007669"/>
    <property type="project" value="UniProtKB-UniRule"/>
</dbReference>
<dbReference type="SUPFAM" id="SSF56801">
    <property type="entry name" value="Acetyl-CoA synthetase-like"/>
    <property type="match status" value="1"/>
</dbReference>
<evidence type="ECO:0000256" key="1">
    <source>
        <dbReference type="ARBA" id="ARBA00004514"/>
    </source>
</evidence>
<evidence type="ECO:0000256" key="7">
    <source>
        <dbReference type="ARBA" id="ARBA00022741"/>
    </source>
</evidence>
<evidence type="ECO:0000256" key="3">
    <source>
        <dbReference type="ARBA" id="ARBA00012988"/>
    </source>
</evidence>
<gene>
    <name evidence="13" type="primary">LOC128776913</name>
</gene>
<dbReference type="InterPro" id="IPR045851">
    <property type="entry name" value="AMP-bd_C_sf"/>
</dbReference>
<dbReference type="GeneID" id="128776913"/>
<dbReference type="Gene3D" id="3.40.50.12780">
    <property type="entry name" value="N-terminal domain of ligase-like"/>
    <property type="match status" value="1"/>
</dbReference>
<evidence type="ECO:0000256" key="4">
    <source>
        <dbReference type="ARBA" id="ARBA00015326"/>
    </source>
</evidence>
<evidence type="ECO:0000256" key="9">
    <source>
        <dbReference type="ARBA" id="ARBA00022840"/>
    </source>
</evidence>
<comment type="subcellular location">
    <subcellularLocation>
        <location evidence="1 11">Cytoplasm</location>
        <location evidence="1 11">Cytosol</location>
    </subcellularLocation>
</comment>
<dbReference type="PANTHER" id="PTHR42921:SF1">
    <property type="entry name" value="ACETOACETYL-COA SYNTHETASE"/>
    <property type="match status" value="1"/>
</dbReference>
<evidence type="ECO:0000256" key="11">
    <source>
        <dbReference type="RuleBase" id="RU367019"/>
    </source>
</evidence>